<comment type="caution">
    <text evidence="1">The sequence shown here is derived from an EMBL/GenBank/DDBJ whole genome shotgun (WGS) entry which is preliminary data.</text>
</comment>
<dbReference type="AlphaFoldDB" id="A0A8S4SF40"/>
<keyword evidence="2" id="KW-1185">Reference proteome</keyword>
<dbReference type="Proteomes" id="UP000838756">
    <property type="component" value="Unassembled WGS sequence"/>
</dbReference>
<sequence>MKFGILVAAIPGHIVEAAPTIDEVAWMCDAARVSTQVASHRSDLPSLQGMSVIPSGLLPSLLAKPIGSNTAVYTAYFCHLDQDRTTTKRRIALVCPCTFLANNIEDCVQSAVFPPSSIYTHDAGQGSERVKAVIVFFADQTRIGRLDTPLTIWRTLSNAGLLTMFDHSDI</sequence>
<protein>
    <submittedName>
        <fullName evidence="1">Jg14758 protein</fullName>
    </submittedName>
</protein>
<name>A0A8S4SF40_9NEOP</name>
<proteinExistence type="predicted"/>
<dbReference type="EMBL" id="CAKXAJ010026349">
    <property type="protein sequence ID" value="CAH2267291.1"/>
    <property type="molecule type" value="Genomic_DNA"/>
</dbReference>
<reference evidence="1" key="1">
    <citation type="submission" date="2022-03" db="EMBL/GenBank/DDBJ databases">
        <authorList>
            <person name="Lindestad O."/>
        </authorList>
    </citation>
    <scope>NUCLEOTIDE SEQUENCE</scope>
</reference>
<evidence type="ECO:0000313" key="1">
    <source>
        <dbReference type="EMBL" id="CAH2267291.1"/>
    </source>
</evidence>
<accession>A0A8S4SF40</accession>
<dbReference type="OrthoDB" id="7476538at2759"/>
<gene>
    <name evidence="1" type="primary">jg14758</name>
    <name evidence="1" type="ORF">PAEG_LOCUS25850</name>
</gene>
<evidence type="ECO:0000313" key="2">
    <source>
        <dbReference type="Proteomes" id="UP000838756"/>
    </source>
</evidence>
<organism evidence="1 2">
    <name type="scientific">Pararge aegeria aegeria</name>
    <dbReference type="NCBI Taxonomy" id="348720"/>
    <lineage>
        <taxon>Eukaryota</taxon>
        <taxon>Metazoa</taxon>
        <taxon>Ecdysozoa</taxon>
        <taxon>Arthropoda</taxon>
        <taxon>Hexapoda</taxon>
        <taxon>Insecta</taxon>
        <taxon>Pterygota</taxon>
        <taxon>Neoptera</taxon>
        <taxon>Endopterygota</taxon>
        <taxon>Lepidoptera</taxon>
        <taxon>Glossata</taxon>
        <taxon>Ditrysia</taxon>
        <taxon>Papilionoidea</taxon>
        <taxon>Nymphalidae</taxon>
        <taxon>Satyrinae</taxon>
        <taxon>Satyrini</taxon>
        <taxon>Parargina</taxon>
        <taxon>Pararge</taxon>
    </lineage>
</organism>